<accession>A0A0N1J4N4</accession>
<dbReference type="RefSeq" id="XP_015656916.1">
    <property type="nucleotide sequence ID" value="XM_015804342.1"/>
</dbReference>
<organism evidence="1 2">
    <name type="scientific">Leptomonas pyrrhocoris</name>
    <name type="common">Firebug parasite</name>
    <dbReference type="NCBI Taxonomy" id="157538"/>
    <lineage>
        <taxon>Eukaryota</taxon>
        <taxon>Discoba</taxon>
        <taxon>Euglenozoa</taxon>
        <taxon>Kinetoplastea</taxon>
        <taxon>Metakinetoplastina</taxon>
        <taxon>Trypanosomatida</taxon>
        <taxon>Trypanosomatidae</taxon>
        <taxon>Leishmaniinae</taxon>
        <taxon>Leptomonas</taxon>
    </lineage>
</organism>
<dbReference type="Proteomes" id="UP000037923">
    <property type="component" value="Unassembled WGS sequence"/>
</dbReference>
<dbReference type="VEuPathDB" id="TriTrypDB:LpyrH10_13_0420"/>
<dbReference type="EMBL" id="LGTL01000013">
    <property type="protein sequence ID" value="KPA78479.1"/>
    <property type="molecule type" value="Genomic_DNA"/>
</dbReference>
<dbReference type="EMBL" id="LGTL01000013">
    <property type="protein sequence ID" value="KPA78478.1"/>
    <property type="molecule type" value="Genomic_DNA"/>
</dbReference>
<dbReference type="EMBL" id="LGTL01000013">
    <property type="protein sequence ID" value="KPA78477.1"/>
    <property type="molecule type" value="Genomic_DNA"/>
</dbReference>
<reference evidence="1 2" key="1">
    <citation type="submission" date="2015-07" db="EMBL/GenBank/DDBJ databases">
        <title>High-quality genome of monoxenous trypanosomatid Leptomonas pyrrhocoris.</title>
        <authorList>
            <person name="Flegontov P."/>
            <person name="Butenko A."/>
            <person name="Firsov S."/>
            <person name="Vlcek C."/>
            <person name="Logacheva M.D."/>
            <person name="Field M."/>
            <person name="Filatov D."/>
            <person name="Flegontova O."/>
            <person name="Gerasimov E."/>
            <person name="Jackson A.P."/>
            <person name="Kelly S."/>
            <person name="Opperdoes F."/>
            <person name="O'Reilly A."/>
            <person name="Votypka J."/>
            <person name="Yurchenko V."/>
            <person name="Lukes J."/>
        </authorList>
    </citation>
    <scope>NUCLEOTIDE SEQUENCE [LARGE SCALE GENOMIC DNA]</scope>
    <source>
        <strain evidence="1">H10</strain>
    </source>
</reference>
<dbReference type="AlphaFoldDB" id="A0A0N1J4N4"/>
<dbReference type="OMA" id="ENQLVIM"/>
<sequence length="724" mass="77572">MSTVTVEELQKQMEVEMAAHKAAIDAIAAQTRKLQSLLDDNQRAFTDLVTRVTNLRVAKGEFLAARAEAHTPCGNLGTGSDLLDGFLDSFRVKLATVSTAGVSPVMQKLETAALEAMTPYGARRVSALFTSNAAAVRHTGILLLFPNDVRGVRGWAKKHFSSCPSCAARLAQLPPWTPHRYDSKAIGFAAAPDLRIIPEKRYHHLTCSLVQESSVAARVDTAEQLDLIRGTFFLKVQSAKTGQPLTEAAGVCATATAALQTCVTTCMTELRDTVRTAAPWNVDPTANRDVSTAIEILLHLMEPRVDVQVVPQPTVSTPTPNSPTTTTTRHGAPCTLVQMNVAVTVPLQVSAVAPLLHVLRVPEQRRYVVDTVLAPLAVRVGEVFGVGDLAARYSSVGLKFAEALFQLAVQQRLVPGDEQSTSPSASAATNSSTAAAAGTFPPVAVETLSQLYFVLQALAVFNTTLEVEMATPHLSTAAALDAAESAQSAKKAALHLVRSLLQRFSPPTPFVVPPACEPDATELTVKVTRAPTAFLEIINNAFSSDQRLPATARSSALDTFISLKSKISLGLRLFRELVVDVYRPYHPCTGVVLAAENGVNGRPRAAPCVPVIDLPVDTVAANITVATSVMRCLDDLQRCEAALDTAAAETPAEKAGKAALQAAAEKLRRTELLDQLRAQWEQLCIHVVESTKACVEVVLPFSMTEVDVRSATKPLLYVRVVYES</sequence>
<evidence type="ECO:0000313" key="1">
    <source>
        <dbReference type="EMBL" id="KPA78478.1"/>
    </source>
</evidence>
<dbReference type="RefSeq" id="XP_015656918.1">
    <property type="nucleotide sequence ID" value="XM_015804344.1"/>
</dbReference>
<dbReference type="GeneID" id="26906386"/>
<dbReference type="OrthoDB" id="272836at2759"/>
<proteinExistence type="predicted"/>
<keyword evidence="2" id="KW-1185">Reference proteome</keyword>
<protein>
    <submittedName>
        <fullName evidence="1">Uncharacterized protein</fullName>
    </submittedName>
</protein>
<dbReference type="RefSeq" id="XP_015656917.1">
    <property type="nucleotide sequence ID" value="XM_015804343.1"/>
</dbReference>
<comment type="caution">
    <text evidence="1">The sequence shown here is derived from an EMBL/GenBank/DDBJ whole genome shotgun (WGS) entry which is preliminary data.</text>
</comment>
<evidence type="ECO:0000313" key="2">
    <source>
        <dbReference type="Proteomes" id="UP000037923"/>
    </source>
</evidence>
<gene>
    <name evidence="1" type="ORF">ABB37_06097</name>
</gene>
<name>A0A0N1J4N4_LEPPY</name>